<name>A0ABW3F1Q6_9PROT</name>
<proteinExistence type="predicted"/>
<dbReference type="EMBL" id="JBHTKB010000001">
    <property type="protein sequence ID" value="MFD0912175.1"/>
    <property type="molecule type" value="Genomic_DNA"/>
</dbReference>
<comment type="caution">
    <text evidence="2">The sequence shown here is derived from an EMBL/GenBank/DDBJ whole genome shotgun (WGS) entry which is preliminary data.</text>
</comment>
<reference evidence="3" key="1">
    <citation type="journal article" date="2019" name="Int. J. Syst. Evol. Microbiol.">
        <title>The Global Catalogue of Microorganisms (GCM) 10K type strain sequencing project: providing services to taxonomists for standard genome sequencing and annotation.</title>
        <authorList>
            <consortium name="The Broad Institute Genomics Platform"/>
            <consortium name="The Broad Institute Genome Sequencing Center for Infectious Disease"/>
            <person name="Wu L."/>
            <person name="Ma J."/>
        </authorList>
    </citation>
    <scope>NUCLEOTIDE SEQUENCE [LARGE SCALE GENOMIC DNA]</scope>
    <source>
        <strain evidence="3">CCUG 58412</strain>
    </source>
</reference>
<keyword evidence="2" id="KW-0808">Transferase</keyword>
<sequence>MEIKQIDQRFSVAGQLTAADVQQIADQGFKLLINFRPDGEGGEAQPANAILAEQAQALGLHYAYIPVIPNQVQSSDVDQLRDFLTQHPGQALGFCRTGNRAGNVYQQVLQSGKLGHDADKPACCQPQTTEENLSSRVLGWIKR</sequence>
<gene>
    <name evidence="2" type="ORF">ACFQ1Z_01320</name>
</gene>
<accession>A0ABW3F1Q6</accession>
<dbReference type="Proteomes" id="UP001597128">
    <property type="component" value="Unassembled WGS sequence"/>
</dbReference>
<dbReference type="InterPro" id="IPR029021">
    <property type="entry name" value="Prot-tyrosine_phosphatase-like"/>
</dbReference>
<evidence type="ECO:0000259" key="1">
    <source>
        <dbReference type="Pfam" id="PF04273"/>
    </source>
</evidence>
<dbReference type="Gene3D" id="3.90.190.10">
    <property type="entry name" value="Protein tyrosine phosphatase superfamily"/>
    <property type="match status" value="1"/>
</dbReference>
<evidence type="ECO:0000313" key="2">
    <source>
        <dbReference type="EMBL" id="MFD0912175.1"/>
    </source>
</evidence>
<protein>
    <submittedName>
        <fullName evidence="2">TIGR01244 family sulfur transferase</fullName>
    </submittedName>
</protein>
<organism evidence="2 3">
    <name type="scientific">Methylophilus luteus</name>
    <dbReference type="NCBI Taxonomy" id="640108"/>
    <lineage>
        <taxon>Bacteria</taxon>
        <taxon>Pseudomonadati</taxon>
        <taxon>Pseudomonadota</taxon>
        <taxon>Betaproteobacteria</taxon>
        <taxon>Nitrosomonadales</taxon>
        <taxon>Methylophilaceae</taxon>
        <taxon>Methylophilus</taxon>
    </lineage>
</organism>
<dbReference type="RefSeq" id="WP_379054867.1">
    <property type="nucleotide sequence ID" value="NZ_JBHTKB010000001.1"/>
</dbReference>
<dbReference type="SUPFAM" id="SSF52799">
    <property type="entry name" value="(Phosphotyrosine protein) phosphatases II"/>
    <property type="match status" value="1"/>
</dbReference>
<feature type="domain" description="Beta-lactamase hydrolase-like protein phosphatase-like" evidence="1">
    <location>
        <begin position="4"/>
        <end position="105"/>
    </location>
</feature>
<keyword evidence="3" id="KW-1185">Reference proteome</keyword>
<dbReference type="NCBIfam" id="TIGR01244">
    <property type="entry name" value="TIGR01244 family sulfur transferase"/>
    <property type="match status" value="1"/>
</dbReference>
<dbReference type="GO" id="GO:0016740">
    <property type="term" value="F:transferase activity"/>
    <property type="evidence" value="ECO:0007669"/>
    <property type="project" value="UniProtKB-KW"/>
</dbReference>
<evidence type="ECO:0000313" key="3">
    <source>
        <dbReference type="Proteomes" id="UP001597128"/>
    </source>
</evidence>
<dbReference type="InterPro" id="IPR005939">
    <property type="entry name" value="BLH_phosphatase-like"/>
</dbReference>
<dbReference type="Pfam" id="PF04273">
    <property type="entry name" value="BLH_phosphatase"/>
    <property type="match status" value="1"/>
</dbReference>